<dbReference type="PIRSF" id="PIRSF006351">
    <property type="entry name" value="PTS_EIIC-Cellobiose"/>
    <property type="match status" value="1"/>
</dbReference>
<feature type="domain" description="PTS EIIC type-3" evidence="10">
    <location>
        <begin position="8"/>
        <end position="405"/>
    </location>
</feature>
<dbReference type="EMBL" id="MAEL01000031">
    <property type="protein sequence ID" value="KAF1304646.1"/>
    <property type="molecule type" value="Genomic_DNA"/>
</dbReference>
<proteinExistence type="predicted"/>
<feature type="transmembrane region" description="Helical" evidence="9">
    <location>
        <begin position="68"/>
        <end position="88"/>
    </location>
</feature>
<dbReference type="Pfam" id="PF02378">
    <property type="entry name" value="PTS_EIIC"/>
    <property type="match status" value="1"/>
</dbReference>
<feature type="transmembrane region" description="Helical" evidence="9">
    <location>
        <begin position="35"/>
        <end position="56"/>
    </location>
</feature>
<evidence type="ECO:0000313" key="12">
    <source>
        <dbReference type="Proteomes" id="UP000782705"/>
    </source>
</evidence>
<evidence type="ECO:0000259" key="10">
    <source>
        <dbReference type="PROSITE" id="PS51105"/>
    </source>
</evidence>
<organism evidence="11 12">
    <name type="scientific">Candidatus Enterococcus willemsii</name>
    <dbReference type="NCBI Taxonomy" id="1857215"/>
    <lineage>
        <taxon>Bacteria</taxon>
        <taxon>Bacillati</taxon>
        <taxon>Bacillota</taxon>
        <taxon>Bacilli</taxon>
        <taxon>Lactobacillales</taxon>
        <taxon>Enterococcaceae</taxon>
        <taxon>Enterococcus</taxon>
    </lineage>
</organism>
<keyword evidence="12" id="KW-1185">Reference proteome</keyword>
<comment type="function">
    <text evidence="8">The phosphoenolpyruvate-dependent sugar phosphotransferase system (PTS), a major carbohydrate active -transport system, catalyzes the phosphorylation of incoming sugar substrates concomitant with their translocation across the cell membrane.</text>
</comment>
<dbReference type="PROSITE" id="PS51105">
    <property type="entry name" value="PTS_EIIC_TYPE_3"/>
    <property type="match status" value="1"/>
</dbReference>
<dbReference type="InterPro" id="IPR004796">
    <property type="entry name" value="PTS_IIC_cello"/>
</dbReference>
<dbReference type="InterPro" id="IPR004501">
    <property type="entry name" value="PTS_EIIC_3"/>
</dbReference>
<evidence type="ECO:0000256" key="5">
    <source>
        <dbReference type="ARBA" id="ARBA00022692"/>
    </source>
</evidence>
<keyword evidence="2 8" id="KW-0813">Transport</keyword>
<feature type="transmembrane region" description="Helical" evidence="9">
    <location>
        <begin position="333"/>
        <end position="356"/>
    </location>
</feature>
<evidence type="ECO:0000256" key="1">
    <source>
        <dbReference type="ARBA" id="ARBA00004651"/>
    </source>
</evidence>
<dbReference type="NCBIfam" id="TIGR00410">
    <property type="entry name" value="lacE"/>
    <property type="match status" value="1"/>
</dbReference>
<feature type="transmembrane region" description="Helical" evidence="9">
    <location>
        <begin position="218"/>
        <end position="234"/>
    </location>
</feature>
<keyword evidence="7 8" id="KW-0472">Membrane</keyword>
<feature type="transmembrane region" description="Helical" evidence="9">
    <location>
        <begin position="178"/>
        <end position="198"/>
    </location>
</feature>
<dbReference type="RefSeq" id="WP_161901675.1">
    <property type="nucleotide sequence ID" value="NZ_MAEL01000031.1"/>
</dbReference>
<sequence>MSFNQTKFTDVLQRVMGKFSSNPFIMSIANGMIKILPITMVGSICAILSNLGIPAYQNFIDELGITPMIKIGTTMTTNLISIYVLVALSYEMAQILKSHAISSVLISIMSFFIVTPLGNFEVEENVVSAIDISYLGSKGMFVAMIVALGATWLYHFLTEKNITIKLPDNVPPSVSNSFTALIPAILIGALALVLSGLLTATSYGNIHDFIYTILQEPLQYLGGSIWALLFLMFFSEVLWFFGIHGSLATSAILYALYQPLEIQNLAAFSAGEDLPNILTMTFINTLKGPRHFALALVLLFICRSKHLKTVGKIAIVPGFFGISEPMKFGIPMVLNPVLFIPMCLAPVISISMAYLATLAELIPRANGVTFPWNIPFFSGLVIGDWRTGVLQIVQVLVTMLLYYPFMKFLDKKNLADETITN</sequence>
<name>A0ABQ6Z0T6_9ENTE</name>
<dbReference type="InterPro" id="IPR003352">
    <property type="entry name" value="PTS_EIIC"/>
</dbReference>
<evidence type="ECO:0000256" key="2">
    <source>
        <dbReference type="ARBA" id="ARBA00022448"/>
    </source>
</evidence>
<comment type="caution">
    <text evidence="11">The sequence shown here is derived from an EMBL/GenBank/DDBJ whole genome shotgun (WGS) entry which is preliminary data.</text>
</comment>
<evidence type="ECO:0000256" key="9">
    <source>
        <dbReference type="SAM" id="Phobius"/>
    </source>
</evidence>
<dbReference type="Proteomes" id="UP000782705">
    <property type="component" value="Unassembled WGS sequence"/>
</dbReference>
<reference evidence="11 12" key="1">
    <citation type="submission" date="2016-06" db="EMBL/GenBank/DDBJ databases">
        <title>Four novel species of enterococci isolated from chicken manure.</title>
        <authorList>
            <person name="Van Tyne D."/>
        </authorList>
    </citation>
    <scope>NUCLEOTIDE SEQUENCE [LARGE SCALE GENOMIC DNA]</scope>
    <source>
        <strain evidence="11 12">CU12B</strain>
    </source>
</reference>
<feature type="transmembrane region" description="Helical" evidence="9">
    <location>
        <begin position="100"/>
        <end position="120"/>
    </location>
</feature>
<accession>A0ABQ6Z0T6</accession>
<comment type="subcellular location">
    <subcellularLocation>
        <location evidence="1">Cell membrane</location>
        <topology evidence="1">Multi-pass membrane protein</topology>
    </subcellularLocation>
</comment>
<dbReference type="PANTHER" id="PTHR33989:SF4">
    <property type="entry name" value="PTS SYSTEM N,N'-DIACETYLCHITOBIOSE-SPECIFIC EIIC COMPONENT"/>
    <property type="match status" value="1"/>
</dbReference>
<keyword evidence="3 8" id="KW-1003">Cell membrane</keyword>
<keyword evidence="5 9" id="KW-0812">Transmembrane</keyword>
<evidence type="ECO:0000256" key="7">
    <source>
        <dbReference type="ARBA" id="ARBA00023136"/>
    </source>
</evidence>
<keyword evidence="4 8" id="KW-0762">Sugar transport</keyword>
<feature type="transmembrane region" description="Helical" evidence="9">
    <location>
        <begin position="140"/>
        <end position="157"/>
    </location>
</feature>
<evidence type="ECO:0000256" key="8">
    <source>
        <dbReference type="PIRNR" id="PIRNR006351"/>
    </source>
</evidence>
<evidence type="ECO:0000313" key="11">
    <source>
        <dbReference type="EMBL" id="KAF1304646.1"/>
    </source>
</evidence>
<dbReference type="PANTHER" id="PTHR33989">
    <property type="match status" value="1"/>
</dbReference>
<keyword evidence="6 9" id="KW-1133">Transmembrane helix</keyword>
<protein>
    <recommendedName>
        <fullName evidence="8">Permease IIC component</fullName>
    </recommendedName>
</protein>
<evidence type="ECO:0000256" key="3">
    <source>
        <dbReference type="ARBA" id="ARBA00022475"/>
    </source>
</evidence>
<dbReference type="InterPro" id="IPR051088">
    <property type="entry name" value="PTS_Sugar-EIIC/EIIB"/>
</dbReference>
<gene>
    <name evidence="11" type="ORF">BAU17_10615</name>
</gene>
<evidence type="ECO:0000256" key="4">
    <source>
        <dbReference type="ARBA" id="ARBA00022597"/>
    </source>
</evidence>
<evidence type="ECO:0000256" key="6">
    <source>
        <dbReference type="ARBA" id="ARBA00022989"/>
    </source>
</evidence>
<feature type="transmembrane region" description="Helical" evidence="9">
    <location>
        <begin position="376"/>
        <end position="403"/>
    </location>
</feature>